<comment type="caution">
    <text evidence="2">The sequence shown here is derived from an EMBL/GenBank/DDBJ whole genome shotgun (WGS) entry which is preliminary data.</text>
</comment>
<dbReference type="RefSeq" id="XP_049262660.1">
    <property type="nucleotide sequence ID" value="XM_049407996.1"/>
</dbReference>
<dbReference type="OrthoDB" id="4021450at2759"/>
<feature type="region of interest" description="Disordered" evidence="1">
    <location>
        <begin position="500"/>
        <end position="537"/>
    </location>
</feature>
<protein>
    <submittedName>
        <fullName evidence="2">CTA9</fullName>
    </submittedName>
</protein>
<evidence type="ECO:0000256" key="1">
    <source>
        <dbReference type="SAM" id="MobiDB-lite"/>
    </source>
</evidence>
<sequence length="537" mass="60725">MMPSNLLKKHLNNDPYKPNFVFSSDIPAQIHQIVKTRYLPHHDNEHSIIFLGSDIEFNINTALNSLLLRNSNIKPSDLLKENLISIAKYNSCSHTSDFISRIMKPPNVVDNFGIDNQILCSEEVFIVNITLKLLDFAFDKELQDVTVDFLKDENLGLLILCDDNLLNEIISYIRACVLFSIHSNELATPILQAQVPPKEDMIYNSFIEINDSTLNNSENEEVYDKSGTGESLGSITTTNCLDLLTQESLNNKTLSLVNGDISSGQVSIDSSIDYSAKTSSNDELSKQKSPDFLLDIENLRHNEEDDIQDEIKDEEPPTTVQDDMSFLRPLRLNSRREQLNEDTAKTEEVTEAPRVLDLDPNTSSSSFHLDDLVEVECENENEFESPKTSDNPDYSSPDNILQPPVQLKPTVLTSRTNKEQEEEDDGIITISRQSSFVSPRKMKSVSRMSSTSSIFMLNTDEGLEYAFKSNDVPSYIKRDKKFKFIRVGKVQKYVHLFEEKMEEPVPPAPPGRLANSRRPSRVGSRLNSRSGSPFRTA</sequence>
<reference evidence="2 3" key="1">
    <citation type="journal article" date="2021" name="DNA Res.">
        <title>Genome analysis of Candida subhashii reveals its hybrid nature and dual mitochondrial genome conformations.</title>
        <authorList>
            <person name="Mixao V."/>
            <person name="Hegedusova E."/>
            <person name="Saus E."/>
            <person name="Pryszcz L.P."/>
            <person name="Cillingova A."/>
            <person name="Nosek J."/>
            <person name="Gabaldon T."/>
        </authorList>
    </citation>
    <scope>NUCLEOTIDE SEQUENCE [LARGE SCALE GENOMIC DNA]</scope>
    <source>
        <strain evidence="2 3">CBS 10753</strain>
    </source>
</reference>
<dbReference type="EMBL" id="JAGSYN010000179">
    <property type="protein sequence ID" value="KAG7662427.1"/>
    <property type="molecule type" value="Genomic_DNA"/>
</dbReference>
<dbReference type="AlphaFoldDB" id="A0A8J5QG79"/>
<evidence type="ECO:0000313" key="2">
    <source>
        <dbReference type="EMBL" id="KAG7662427.1"/>
    </source>
</evidence>
<feature type="compositionally biased region" description="Acidic residues" evidence="1">
    <location>
        <begin position="372"/>
        <end position="383"/>
    </location>
</feature>
<dbReference type="GeneID" id="73470875"/>
<organism evidence="2 3">
    <name type="scientific">[Candida] subhashii</name>
    <dbReference type="NCBI Taxonomy" id="561895"/>
    <lineage>
        <taxon>Eukaryota</taxon>
        <taxon>Fungi</taxon>
        <taxon>Dikarya</taxon>
        <taxon>Ascomycota</taxon>
        <taxon>Saccharomycotina</taxon>
        <taxon>Pichiomycetes</taxon>
        <taxon>Debaryomycetaceae</taxon>
        <taxon>Spathaspora</taxon>
    </lineage>
</organism>
<dbReference type="Proteomes" id="UP000694255">
    <property type="component" value="Unassembled WGS sequence"/>
</dbReference>
<feature type="compositionally biased region" description="Polar residues" evidence="1">
    <location>
        <begin position="525"/>
        <end position="537"/>
    </location>
</feature>
<gene>
    <name evidence="2" type="ORF">J8A68_004075</name>
</gene>
<name>A0A8J5QG79_9ASCO</name>
<feature type="region of interest" description="Disordered" evidence="1">
    <location>
        <begin position="333"/>
        <end position="426"/>
    </location>
</feature>
<feature type="compositionally biased region" description="Basic and acidic residues" evidence="1">
    <location>
        <begin position="334"/>
        <end position="348"/>
    </location>
</feature>
<feature type="compositionally biased region" description="Polar residues" evidence="1">
    <location>
        <begin position="386"/>
        <end position="399"/>
    </location>
</feature>
<evidence type="ECO:0000313" key="3">
    <source>
        <dbReference type="Proteomes" id="UP000694255"/>
    </source>
</evidence>
<proteinExistence type="predicted"/>
<keyword evidence="3" id="KW-1185">Reference proteome</keyword>
<accession>A0A8J5QG79</accession>